<dbReference type="SUPFAM" id="SSF55874">
    <property type="entry name" value="ATPase domain of HSP90 chaperone/DNA topoisomerase II/histidine kinase"/>
    <property type="match status" value="1"/>
</dbReference>
<comment type="catalytic activity">
    <reaction evidence="1">
        <text>ATP + protein L-histidine = ADP + protein N-phospho-L-histidine.</text>
        <dbReference type="EC" id="2.7.13.3"/>
    </reaction>
</comment>
<organism evidence="10 11">
    <name type="scientific">Prauserella marina</name>
    <dbReference type="NCBI Taxonomy" id="530584"/>
    <lineage>
        <taxon>Bacteria</taxon>
        <taxon>Bacillati</taxon>
        <taxon>Actinomycetota</taxon>
        <taxon>Actinomycetes</taxon>
        <taxon>Pseudonocardiales</taxon>
        <taxon>Pseudonocardiaceae</taxon>
        <taxon>Prauserella</taxon>
    </lineage>
</organism>
<name>A0A222VIB0_9PSEU</name>
<keyword evidence="6 10" id="KW-0418">Kinase</keyword>
<dbReference type="GO" id="GO:0000155">
    <property type="term" value="F:phosphorelay sensor kinase activity"/>
    <property type="evidence" value="ECO:0007669"/>
    <property type="project" value="InterPro"/>
</dbReference>
<keyword evidence="4" id="KW-0808">Transferase</keyword>
<evidence type="ECO:0000256" key="7">
    <source>
        <dbReference type="ARBA" id="ARBA00022840"/>
    </source>
</evidence>
<keyword evidence="11" id="KW-1185">Reference proteome</keyword>
<evidence type="ECO:0000313" key="10">
    <source>
        <dbReference type="EMBL" id="SDD21471.1"/>
    </source>
</evidence>
<evidence type="ECO:0000259" key="9">
    <source>
        <dbReference type="Pfam" id="PF07730"/>
    </source>
</evidence>
<reference evidence="10 11" key="1">
    <citation type="submission" date="2016-10" db="EMBL/GenBank/DDBJ databases">
        <authorList>
            <person name="de Groot N.N."/>
        </authorList>
    </citation>
    <scope>NUCLEOTIDE SEQUENCE [LARGE SCALE GENOMIC DNA]</scope>
    <source>
        <strain evidence="10 11">CGMCC 4.5506</strain>
    </source>
</reference>
<evidence type="ECO:0000313" key="11">
    <source>
        <dbReference type="Proteomes" id="UP000199494"/>
    </source>
</evidence>
<evidence type="ECO:0000256" key="6">
    <source>
        <dbReference type="ARBA" id="ARBA00022777"/>
    </source>
</evidence>
<dbReference type="GO" id="GO:0005524">
    <property type="term" value="F:ATP binding"/>
    <property type="evidence" value="ECO:0007669"/>
    <property type="project" value="UniProtKB-KW"/>
</dbReference>
<keyword evidence="3" id="KW-0597">Phosphoprotein</keyword>
<gene>
    <name evidence="10" type="ORF">SAMN05421630_106438</name>
</gene>
<dbReference type="InterPro" id="IPR050482">
    <property type="entry name" value="Sensor_HK_TwoCompSys"/>
</dbReference>
<dbReference type="KEGG" id="pmad:BAY61_00125"/>
<dbReference type="CDD" id="cd16917">
    <property type="entry name" value="HATPase_UhpB-NarQ-NarX-like"/>
    <property type="match status" value="1"/>
</dbReference>
<dbReference type="Gene3D" id="3.30.565.10">
    <property type="entry name" value="Histidine kinase-like ATPase, C-terminal domain"/>
    <property type="match status" value="1"/>
</dbReference>
<dbReference type="Pfam" id="PF07730">
    <property type="entry name" value="HisKA_3"/>
    <property type="match status" value="1"/>
</dbReference>
<dbReference type="PANTHER" id="PTHR24421">
    <property type="entry name" value="NITRATE/NITRITE SENSOR PROTEIN NARX-RELATED"/>
    <property type="match status" value="1"/>
</dbReference>
<evidence type="ECO:0000256" key="5">
    <source>
        <dbReference type="ARBA" id="ARBA00022741"/>
    </source>
</evidence>
<dbReference type="GO" id="GO:0046983">
    <property type="term" value="F:protein dimerization activity"/>
    <property type="evidence" value="ECO:0007669"/>
    <property type="project" value="InterPro"/>
</dbReference>
<dbReference type="InterPro" id="IPR036890">
    <property type="entry name" value="HATPase_C_sf"/>
</dbReference>
<dbReference type="OrthoDB" id="4069167at2"/>
<dbReference type="STRING" id="530584.SAMN05421630_106438"/>
<dbReference type="AlphaFoldDB" id="A0A222VIB0"/>
<evidence type="ECO:0000256" key="8">
    <source>
        <dbReference type="ARBA" id="ARBA00023012"/>
    </source>
</evidence>
<proteinExistence type="predicted"/>
<evidence type="ECO:0000256" key="2">
    <source>
        <dbReference type="ARBA" id="ARBA00012438"/>
    </source>
</evidence>
<dbReference type="RefSeq" id="WP_091806410.1">
    <property type="nucleotide sequence ID" value="NZ_CP016353.1"/>
</dbReference>
<evidence type="ECO:0000256" key="4">
    <source>
        <dbReference type="ARBA" id="ARBA00022679"/>
    </source>
</evidence>
<feature type="domain" description="Signal transduction histidine kinase subgroup 3 dimerisation and phosphoacceptor" evidence="9">
    <location>
        <begin position="194"/>
        <end position="260"/>
    </location>
</feature>
<dbReference type="PANTHER" id="PTHR24421:SF10">
    <property type="entry name" value="NITRATE_NITRITE SENSOR PROTEIN NARQ"/>
    <property type="match status" value="1"/>
</dbReference>
<dbReference type="EC" id="2.7.13.3" evidence="2"/>
<keyword evidence="5" id="KW-0547">Nucleotide-binding</keyword>
<dbReference type="Gene3D" id="1.20.5.1930">
    <property type="match status" value="1"/>
</dbReference>
<evidence type="ECO:0000256" key="1">
    <source>
        <dbReference type="ARBA" id="ARBA00000085"/>
    </source>
</evidence>
<dbReference type="GO" id="GO:0016020">
    <property type="term" value="C:membrane"/>
    <property type="evidence" value="ECO:0007669"/>
    <property type="project" value="InterPro"/>
</dbReference>
<dbReference type="InterPro" id="IPR011712">
    <property type="entry name" value="Sig_transdc_His_kin_sub3_dim/P"/>
</dbReference>
<dbReference type="Proteomes" id="UP000199494">
    <property type="component" value="Unassembled WGS sequence"/>
</dbReference>
<dbReference type="EMBL" id="FMZE01000006">
    <property type="protein sequence ID" value="SDD21471.1"/>
    <property type="molecule type" value="Genomic_DNA"/>
</dbReference>
<accession>A0A222VIB0</accession>
<keyword evidence="8" id="KW-0902">Two-component regulatory system</keyword>
<sequence length="402" mass="42311">MNEVDGLSRPATRDMWVSAGYVLVAVAFVFVPAVGIEWRPASSSLVLIGSIVAAVVLGIAHVFRRSLPGAVVVISVVTLVTEAAVTGTTSFGVVLLACDALYCLVISRSTPQTWRLLPALAAGCLSLAVVGLLLTPVLAAPLVQMTILLLAVGVTLWWGVSVRIPMNEADHERERAVLLAEAAEAKQRAVVTAERLQISREMHDAISGHLSAIAMQSAAATAAPQPLDAAELRSRMERVRTLSLDAMADMRTLIEVLRTEESGPIAVPCDWSSVTDLIEQARASGTSVTMVGDDPRSVDLDHPGGIAACNVVREALVNAAKHAPGGEVTIVITRGDDELEIAATNRCEAPSSVTTPGSGYGLLGLAERVRLCGGDLQVDRSAESWTLRACLPLSVKQEVSHA</sequence>
<keyword evidence="7" id="KW-0067">ATP-binding</keyword>
<evidence type="ECO:0000256" key="3">
    <source>
        <dbReference type="ARBA" id="ARBA00022553"/>
    </source>
</evidence>
<protein>
    <recommendedName>
        <fullName evidence="2">histidine kinase</fullName>
        <ecNumber evidence="2">2.7.13.3</ecNumber>
    </recommendedName>
</protein>